<feature type="compositionally biased region" description="Basic residues" evidence="1">
    <location>
        <begin position="90"/>
        <end position="111"/>
    </location>
</feature>
<keyword evidence="4" id="KW-1185">Reference proteome</keyword>
<feature type="compositionally biased region" description="Basic and acidic residues" evidence="1">
    <location>
        <begin position="112"/>
        <end position="125"/>
    </location>
</feature>
<feature type="signal peptide" evidence="2">
    <location>
        <begin position="1"/>
        <end position="15"/>
    </location>
</feature>
<dbReference type="OrthoDB" id="10628025at2759"/>
<sequence>MALTVVLVILDVALALMAKDPLLVRTSPLDHVPLLALALGVLTSAMATLAALGPLAQGPTEALDPQATPLGLVITERDNAAGDEEDKKDEHRRRHGHGHHHHRRHHHHHHDYHHDEKSDQVREESQDAQTMGKLDDRFKSQLEQLETLYRDTIQAIDASYKTARKARKDAYKTARKAAKRAKGTADADANAAASETLADGHHELRQALKTSKKEWKESRAKVFNELQHQMVSVASQMVEELTTPDVTTGSSSSMAAADGVEKAPVAADSRDASTVDDDDAKKHEQDRLAFVLKLQTWIAAAQDRMDKAKHVRKQHAGVEEERINKRRPCHRRGGRWGLSPLWSYGQGHPDFSDHLYAYGGPHDPSFPFNADASATATQSTAEGPFATTSTAASSSSPSSSSMPFFFRPPYPLDYHHEHHGGLPPPPPYAAMQGPYHPRLMHKMARRHLKMMRHHGHPMDHLERKMGRARHAMMCGGSRRHHRGHDHGCCRKDNKDAAPTASATAAEGERSDCNCAGTKRTMVDKDKKGKRKAATTVSDMEIDGAEATEKHKGDNDGDESDASCSSSSSWSSSGEEDEDESDLELDFELGLEDDELSESNSGSSSDDGQGGEQGEGVCSKDQEGKDDNPMNKKQEL</sequence>
<feature type="compositionally biased region" description="Low complexity" evidence="1">
    <location>
        <begin position="597"/>
        <end position="606"/>
    </location>
</feature>
<dbReference type="Proteomes" id="UP000807716">
    <property type="component" value="Unassembled WGS sequence"/>
</dbReference>
<feature type="region of interest" description="Disordered" evidence="1">
    <location>
        <begin position="78"/>
        <end position="130"/>
    </location>
</feature>
<feature type="compositionally biased region" description="Low complexity" evidence="1">
    <location>
        <begin position="561"/>
        <end position="572"/>
    </location>
</feature>
<evidence type="ECO:0000256" key="1">
    <source>
        <dbReference type="SAM" id="MobiDB-lite"/>
    </source>
</evidence>
<feature type="compositionally biased region" description="Basic and acidic residues" evidence="1">
    <location>
        <begin position="617"/>
        <end position="635"/>
    </location>
</feature>
<feature type="region of interest" description="Disordered" evidence="1">
    <location>
        <begin position="371"/>
        <end position="400"/>
    </location>
</feature>
<feature type="compositionally biased region" description="Acidic residues" evidence="1">
    <location>
        <begin position="573"/>
        <end position="596"/>
    </location>
</feature>
<keyword evidence="2" id="KW-0732">Signal</keyword>
<feature type="compositionally biased region" description="Polar residues" evidence="1">
    <location>
        <begin position="244"/>
        <end position="254"/>
    </location>
</feature>
<evidence type="ECO:0000256" key="2">
    <source>
        <dbReference type="SAM" id="SignalP"/>
    </source>
</evidence>
<name>A0A9P6QB08_9FUNG</name>
<evidence type="ECO:0000313" key="3">
    <source>
        <dbReference type="EMBL" id="KAG0262699.1"/>
    </source>
</evidence>
<proteinExistence type="predicted"/>
<dbReference type="AlphaFoldDB" id="A0A9P6QB08"/>
<reference evidence="3" key="1">
    <citation type="journal article" date="2020" name="Fungal Divers.">
        <title>Resolving the Mortierellaceae phylogeny through synthesis of multi-gene phylogenetics and phylogenomics.</title>
        <authorList>
            <person name="Vandepol N."/>
            <person name="Liber J."/>
            <person name="Desiro A."/>
            <person name="Na H."/>
            <person name="Kennedy M."/>
            <person name="Barry K."/>
            <person name="Grigoriev I.V."/>
            <person name="Miller A.N."/>
            <person name="O'Donnell K."/>
            <person name="Stajich J.E."/>
            <person name="Bonito G."/>
        </authorList>
    </citation>
    <scope>NUCLEOTIDE SEQUENCE</scope>
    <source>
        <strain evidence="3">BC1065</strain>
    </source>
</reference>
<comment type="caution">
    <text evidence="3">The sequence shown here is derived from an EMBL/GenBank/DDBJ whole genome shotgun (WGS) entry which is preliminary data.</text>
</comment>
<protein>
    <submittedName>
        <fullName evidence="3">Uncharacterized protein</fullName>
    </submittedName>
</protein>
<feature type="compositionally biased region" description="Basic and acidic residues" evidence="1">
    <location>
        <begin position="268"/>
        <end position="281"/>
    </location>
</feature>
<dbReference type="EMBL" id="JAAAJB010000180">
    <property type="protein sequence ID" value="KAG0262699.1"/>
    <property type="molecule type" value="Genomic_DNA"/>
</dbReference>
<feature type="region of interest" description="Disordered" evidence="1">
    <location>
        <begin position="522"/>
        <end position="635"/>
    </location>
</feature>
<accession>A0A9P6QB08</accession>
<evidence type="ECO:0000313" key="4">
    <source>
        <dbReference type="Proteomes" id="UP000807716"/>
    </source>
</evidence>
<feature type="chain" id="PRO_5040273205" evidence="2">
    <location>
        <begin position="16"/>
        <end position="635"/>
    </location>
</feature>
<feature type="region of interest" description="Disordered" evidence="1">
    <location>
        <begin position="244"/>
        <end position="281"/>
    </location>
</feature>
<gene>
    <name evidence="3" type="ORF">DFQ27_002218</name>
</gene>
<organism evidence="3 4">
    <name type="scientific">Actinomortierella ambigua</name>
    <dbReference type="NCBI Taxonomy" id="1343610"/>
    <lineage>
        <taxon>Eukaryota</taxon>
        <taxon>Fungi</taxon>
        <taxon>Fungi incertae sedis</taxon>
        <taxon>Mucoromycota</taxon>
        <taxon>Mortierellomycotina</taxon>
        <taxon>Mortierellomycetes</taxon>
        <taxon>Mortierellales</taxon>
        <taxon>Mortierellaceae</taxon>
        <taxon>Actinomortierella</taxon>
    </lineage>
</organism>